<keyword evidence="1" id="KW-1133">Transmembrane helix</keyword>
<evidence type="ECO:0000313" key="2">
    <source>
        <dbReference type="EMBL" id="MBP2354000.1"/>
    </source>
</evidence>
<name>A0ABS4UQT0_9ACTN</name>
<protein>
    <recommendedName>
        <fullName evidence="4">MFS transporter</fullName>
    </recommendedName>
</protein>
<gene>
    <name evidence="2" type="ORF">JOF29_005110</name>
</gene>
<feature type="transmembrane region" description="Helical" evidence="1">
    <location>
        <begin position="7"/>
        <end position="25"/>
    </location>
</feature>
<proteinExistence type="predicted"/>
<evidence type="ECO:0000256" key="1">
    <source>
        <dbReference type="SAM" id="Phobius"/>
    </source>
</evidence>
<keyword evidence="3" id="KW-1185">Reference proteome</keyword>
<organism evidence="2 3">
    <name type="scientific">Kribbella aluminosa</name>
    <dbReference type="NCBI Taxonomy" id="416017"/>
    <lineage>
        <taxon>Bacteria</taxon>
        <taxon>Bacillati</taxon>
        <taxon>Actinomycetota</taxon>
        <taxon>Actinomycetes</taxon>
        <taxon>Propionibacteriales</taxon>
        <taxon>Kribbellaceae</taxon>
        <taxon>Kribbella</taxon>
    </lineage>
</organism>
<comment type="caution">
    <text evidence="2">The sequence shown here is derived from an EMBL/GenBank/DDBJ whole genome shotgun (WGS) entry which is preliminary data.</text>
</comment>
<keyword evidence="1" id="KW-0812">Transmembrane</keyword>
<feature type="transmembrane region" description="Helical" evidence="1">
    <location>
        <begin position="37"/>
        <end position="59"/>
    </location>
</feature>
<sequence>MGHRGPRVPLVVAGTMLTVSGLILSQLSTTTATLHLLAAYLASLGVAVAGTVLTADALVKDPGAAPTR</sequence>
<evidence type="ECO:0000313" key="3">
    <source>
        <dbReference type="Proteomes" id="UP000755585"/>
    </source>
</evidence>
<dbReference type="Proteomes" id="UP000755585">
    <property type="component" value="Unassembled WGS sequence"/>
</dbReference>
<evidence type="ECO:0008006" key="4">
    <source>
        <dbReference type="Google" id="ProtNLM"/>
    </source>
</evidence>
<accession>A0ABS4UQT0</accession>
<keyword evidence="1" id="KW-0472">Membrane</keyword>
<reference evidence="2 3" key="1">
    <citation type="submission" date="2021-03" db="EMBL/GenBank/DDBJ databases">
        <title>Sequencing the genomes of 1000 actinobacteria strains.</title>
        <authorList>
            <person name="Klenk H.-P."/>
        </authorList>
    </citation>
    <scope>NUCLEOTIDE SEQUENCE [LARGE SCALE GENOMIC DNA]</scope>
    <source>
        <strain evidence="2 3">DSM 18824</strain>
    </source>
</reference>
<dbReference type="RefSeq" id="WP_209696876.1">
    <property type="nucleotide sequence ID" value="NZ_BAAAVU010000001.1"/>
</dbReference>
<dbReference type="EMBL" id="JAGINT010000002">
    <property type="protein sequence ID" value="MBP2354000.1"/>
    <property type="molecule type" value="Genomic_DNA"/>
</dbReference>